<dbReference type="SUPFAM" id="SSF53067">
    <property type="entry name" value="Actin-like ATPase domain"/>
    <property type="match status" value="2"/>
</dbReference>
<sequence>MSREFVLGVDHGTGGCKVTCLRSDGKVVSEAYAPYHSFYPQERWVEQDPDHWIESAVKACQEVLSKFTADERKKVKGIGFSAPHHVAVLLNKNEQVIRNPIMWNDQRSGDESQELSERYGERIFELTSNAPTPTWTLCHLRWIQKNEPKAFQNIRHILLMKDYVRYRFGGEMATDYIEAEGTLLYNINKQEWSEELCGLISLNSDVLPNICDPMEQSGELIPEMAEALNLPPGIPIIIGVPDTAAEIYGSGVVSEKSGLVKLATAGNFSISTQNKVRNSKITTYHHVINNLYYQNSATNFAASSYRWFKEGFLKETEGDASHDSVYNIMNKKMEYISPGSEGLIFHPYLNGERSPHWDPYLKGSFFGITARHSRKHFARAILEGVGYSIRDASDEFPFDVNSPLKIIGGGSKGELWVQIMANIMNNEMEVPQNSDSSFGTCLIVATSVGWFECLKEATENAQKIVYRATPKKDAVNKYNELFEIYREFYNNTKDLSHKLTNIQERI</sequence>
<evidence type="ECO:0000259" key="5">
    <source>
        <dbReference type="Pfam" id="PF00370"/>
    </source>
</evidence>
<dbReference type="InterPro" id="IPR000577">
    <property type="entry name" value="Carb_kinase_FGGY"/>
</dbReference>
<dbReference type="Proteomes" id="UP000658382">
    <property type="component" value="Unassembled WGS sequence"/>
</dbReference>
<accession>A0A917UZ50</accession>
<evidence type="ECO:0000256" key="4">
    <source>
        <dbReference type="RuleBase" id="RU003733"/>
    </source>
</evidence>
<evidence type="ECO:0000313" key="7">
    <source>
        <dbReference type="EMBL" id="GGJ98400.1"/>
    </source>
</evidence>
<evidence type="ECO:0000259" key="6">
    <source>
        <dbReference type="Pfam" id="PF02782"/>
    </source>
</evidence>
<dbReference type="Gene3D" id="3.30.420.40">
    <property type="match status" value="2"/>
</dbReference>
<dbReference type="EMBL" id="BMNQ01000029">
    <property type="protein sequence ID" value="GGJ98400.1"/>
    <property type="molecule type" value="Genomic_DNA"/>
</dbReference>
<dbReference type="GO" id="GO:0005975">
    <property type="term" value="P:carbohydrate metabolic process"/>
    <property type="evidence" value="ECO:0007669"/>
    <property type="project" value="InterPro"/>
</dbReference>
<reference evidence="7" key="1">
    <citation type="journal article" date="2014" name="Int. J. Syst. Evol. Microbiol.">
        <title>Complete genome sequence of Corynebacterium casei LMG S-19264T (=DSM 44701T), isolated from a smear-ripened cheese.</title>
        <authorList>
            <consortium name="US DOE Joint Genome Institute (JGI-PGF)"/>
            <person name="Walter F."/>
            <person name="Albersmeier A."/>
            <person name="Kalinowski J."/>
            <person name="Ruckert C."/>
        </authorList>
    </citation>
    <scope>NUCLEOTIDE SEQUENCE</scope>
    <source>
        <strain evidence="7">JCM 12580</strain>
    </source>
</reference>
<keyword evidence="8" id="KW-1185">Reference proteome</keyword>
<feature type="domain" description="Carbohydrate kinase FGGY C-terminal" evidence="6">
    <location>
        <begin position="281"/>
        <end position="436"/>
    </location>
</feature>
<comment type="similarity">
    <text evidence="1 4">Belongs to the FGGY kinase family.</text>
</comment>
<dbReference type="Pfam" id="PF02782">
    <property type="entry name" value="FGGY_C"/>
    <property type="match status" value="1"/>
</dbReference>
<name>A0A917UZ50_9BACI</name>
<dbReference type="InterPro" id="IPR018484">
    <property type="entry name" value="FGGY_N"/>
</dbReference>
<evidence type="ECO:0000256" key="3">
    <source>
        <dbReference type="ARBA" id="ARBA00022777"/>
    </source>
</evidence>
<dbReference type="GO" id="GO:0016773">
    <property type="term" value="F:phosphotransferase activity, alcohol group as acceptor"/>
    <property type="evidence" value="ECO:0007669"/>
    <property type="project" value="InterPro"/>
</dbReference>
<comment type="caution">
    <text evidence="7">The sequence shown here is derived from an EMBL/GenBank/DDBJ whole genome shotgun (WGS) entry which is preliminary data.</text>
</comment>
<feature type="domain" description="Carbohydrate kinase FGGY N-terminal" evidence="5">
    <location>
        <begin position="6"/>
        <end position="245"/>
    </location>
</feature>
<dbReference type="InterPro" id="IPR050406">
    <property type="entry name" value="FGGY_Carb_Kinase"/>
</dbReference>
<dbReference type="InterPro" id="IPR018483">
    <property type="entry name" value="Carb_kinase_FGGY_CS"/>
</dbReference>
<dbReference type="PROSITE" id="PS00445">
    <property type="entry name" value="FGGY_KINASES_2"/>
    <property type="match status" value="1"/>
</dbReference>
<proteinExistence type="inferred from homology"/>
<dbReference type="PIRSF" id="PIRSF000538">
    <property type="entry name" value="GlpK"/>
    <property type="match status" value="1"/>
</dbReference>
<organism evidence="7 8">
    <name type="scientific">Lentibacillus kapialis</name>
    <dbReference type="NCBI Taxonomy" id="340214"/>
    <lineage>
        <taxon>Bacteria</taxon>
        <taxon>Bacillati</taxon>
        <taxon>Bacillota</taxon>
        <taxon>Bacilli</taxon>
        <taxon>Bacillales</taxon>
        <taxon>Bacillaceae</taxon>
        <taxon>Lentibacillus</taxon>
    </lineage>
</organism>
<dbReference type="InterPro" id="IPR043129">
    <property type="entry name" value="ATPase_NBD"/>
</dbReference>
<evidence type="ECO:0000256" key="1">
    <source>
        <dbReference type="ARBA" id="ARBA00009156"/>
    </source>
</evidence>
<dbReference type="CDD" id="cd07808">
    <property type="entry name" value="ASKHA_NBD_FGGY_EcXK-like"/>
    <property type="match status" value="1"/>
</dbReference>
<protein>
    <submittedName>
        <fullName evidence="7">Xylulokinase</fullName>
    </submittedName>
</protein>
<keyword evidence="3 4" id="KW-0418">Kinase</keyword>
<dbReference type="AlphaFoldDB" id="A0A917UZ50"/>
<dbReference type="GO" id="GO:0016301">
    <property type="term" value="F:kinase activity"/>
    <property type="evidence" value="ECO:0007669"/>
    <property type="project" value="UniProtKB-KW"/>
</dbReference>
<evidence type="ECO:0000313" key="8">
    <source>
        <dbReference type="Proteomes" id="UP000658382"/>
    </source>
</evidence>
<gene>
    <name evidence="7" type="ORF">GCM10007063_20920</name>
</gene>
<dbReference type="RefSeq" id="WP_188633047.1">
    <property type="nucleotide sequence ID" value="NZ_BMNQ01000029.1"/>
</dbReference>
<dbReference type="Pfam" id="PF00370">
    <property type="entry name" value="FGGY_N"/>
    <property type="match status" value="1"/>
</dbReference>
<keyword evidence="2 4" id="KW-0808">Transferase</keyword>
<dbReference type="PANTHER" id="PTHR43095">
    <property type="entry name" value="SUGAR KINASE"/>
    <property type="match status" value="1"/>
</dbReference>
<dbReference type="PANTHER" id="PTHR43095:SF5">
    <property type="entry name" value="XYLULOSE KINASE"/>
    <property type="match status" value="1"/>
</dbReference>
<reference evidence="7" key="2">
    <citation type="submission" date="2020-09" db="EMBL/GenBank/DDBJ databases">
        <authorList>
            <person name="Sun Q."/>
            <person name="Ohkuma M."/>
        </authorList>
    </citation>
    <scope>NUCLEOTIDE SEQUENCE</scope>
    <source>
        <strain evidence="7">JCM 12580</strain>
    </source>
</reference>
<evidence type="ECO:0000256" key="2">
    <source>
        <dbReference type="ARBA" id="ARBA00022679"/>
    </source>
</evidence>
<dbReference type="InterPro" id="IPR018485">
    <property type="entry name" value="FGGY_C"/>
</dbReference>